<gene>
    <name evidence="1" type="ORF">SAMN04487751_2697</name>
</gene>
<organism evidence="1 2">
    <name type="scientific">Microbacterium saccharophilum</name>
    <dbReference type="NCBI Taxonomy" id="1213358"/>
    <lineage>
        <taxon>Bacteria</taxon>
        <taxon>Bacillati</taxon>
        <taxon>Actinomycetota</taxon>
        <taxon>Actinomycetes</taxon>
        <taxon>Micrococcales</taxon>
        <taxon>Microbacteriaceae</taxon>
        <taxon>Microbacterium</taxon>
    </lineage>
</organism>
<proteinExistence type="predicted"/>
<dbReference type="EMBL" id="FOQZ01000006">
    <property type="protein sequence ID" value="SFI70736.1"/>
    <property type="molecule type" value="Genomic_DNA"/>
</dbReference>
<dbReference type="InterPro" id="IPR032344">
    <property type="entry name" value="DUF4862"/>
</dbReference>
<protein>
    <recommendedName>
        <fullName evidence="3">DUF4862 family protein</fullName>
    </recommendedName>
</protein>
<accession>A0A7Z7D1A4</accession>
<dbReference type="AlphaFoldDB" id="A0A7Z7D1A4"/>
<reference evidence="1 2" key="1">
    <citation type="submission" date="2016-10" db="EMBL/GenBank/DDBJ databases">
        <authorList>
            <person name="Varghese N."/>
            <person name="Submissions S."/>
        </authorList>
    </citation>
    <scope>NUCLEOTIDE SEQUENCE [LARGE SCALE GENOMIC DNA]</scope>
    <source>
        <strain evidence="1 2">UNC380MFSha3.1</strain>
    </source>
</reference>
<dbReference type="Proteomes" id="UP000198702">
    <property type="component" value="Unassembled WGS sequence"/>
</dbReference>
<evidence type="ECO:0000313" key="2">
    <source>
        <dbReference type="Proteomes" id="UP000198702"/>
    </source>
</evidence>
<evidence type="ECO:0008006" key="3">
    <source>
        <dbReference type="Google" id="ProtNLM"/>
    </source>
</evidence>
<name>A0A7Z7D1A4_9MICO</name>
<comment type="caution">
    <text evidence="1">The sequence shown here is derived from an EMBL/GenBank/DDBJ whole genome shotgun (WGS) entry which is preliminary data.</text>
</comment>
<dbReference type="Pfam" id="PF16154">
    <property type="entry name" value="DUF4862"/>
    <property type="match status" value="1"/>
</dbReference>
<evidence type="ECO:0000313" key="1">
    <source>
        <dbReference type="EMBL" id="SFI70736.1"/>
    </source>
</evidence>
<sequence>MIPPVLVSAYAASPAHTHWDPQLEGALLEGLCALPGVVGLELPWLGELHPHDSAWLRANVPAGATLALTGLPWVMRRCEADAAYGIASADPDGRRAAIADLRAQADDARRLNDDGRARVAVVALHTAPQLTGSGDALADSLAEIAGWDWDGAELVVEHCDTAVPGQQHEKGFLPLADETDAVTRSGAPVGLWLNWGRSAIELRDPDAVTAQVRACADTGLLRGLAFSGAAAVDGPYGAAWVDAHLPLASADEASASLLDDRHVADAVAAAGPLAWAGLKVSRRPSDRTAGDVLRTVAANLAVVEAAFAQHPGARGA</sequence>
<dbReference type="RefSeq" id="WP_051526382.1">
    <property type="nucleotide sequence ID" value="NZ_FOQZ01000006.1"/>
</dbReference>